<evidence type="ECO:0000256" key="1">
    <source>
        <dbReference type="SAM" id="MobiDB-lite"/>
    </source>
</evidence>
<dbReference type="InterPro" id="IPR029044">
    <property type="entry name" value="Nucleotide-diphossugar_trans"/>
</dbReference>
<keyword evidence="3" id="KW-1185">Reference proteome</keyword>
<name>A0AAD8XX50_9STRA</name>
<organism evidence="2 3">
    <name type="scientific">Skeletonema marinoi</name>
    <dbReference type="NCBI Taxonomy" id="267567"/>
    <lineage>
        <taxon>Eukaryota</taxon>
        <taxon>Sar</taxon>
        <taxon>Stramenopiles</taxon>
        <taxon>Ochrophyta</taxon>
        <taxon>Bacillariophyta</taxon>
        <taxon>Coscinodiscophyceae</taxon>
        <taxon>Thalassiosirophycidae</taxon>
        <taxon>Thalassiosirales</taxon>
        <taxon>Skeletonemataceae</taxon>
        <taxon>Skeletonema</taxon>
        <taxon>Skeletonema marinoi-dohrnii complex</taxon>
    </lineage>
</organism>
<dbReference type="Proteomes" id="UP001224775">
    <property type="component" value="Unassembled WGS sequence"/>
</dbReference>
<dbReference type="PANTHER" id="PTHR22916:SF3">
    <property type="entry name" value="UDP-GLCNAC:BETAGAL BETA-1,3-N-ACETYLGLUCOSAMINYLTRANSFERASE-LIKE PROTEIN 1"/>
    <property type="match status" value="1"/>
</dbReference>
<keyword evidence="2" id="KW-0328">Glycosyltransferase</keyword>
<feature type="compositionally biased region" description="Basic and acidic residues" evidence="1">
    <location>
        <begin position="435"/>
        <end position="454"/>
    </location>
</feature>
<comment type="caution">
    <text evidence="2">The sequence shown here is derived from an EMBL/GenBank/DDBJ whole genome shotgun (WGS) entry which is preliminary data.</text>
</comment>
<dbReference type="GO" id="GO:0016757">
    <property type="term" value="F:glycosyltransferase activity"/>
    <property type="evidence" value="ECO:0007669"/>
    <property type="project" value="UniProtKB-KW"/>
</dbReference>
<dbReference type="EC" id="2.4.1.-" evidence="2"/>
<dbReference type="PANTHER" id="PTHR22916">
    <property type="entry name" value="GLYCOSYLTRANSFERASE"/>
    <property type="match status" value="1"/>
</dbReference>
<reference evidence="2" key="1">
    <citation type="submission" date="2023-06" db="EMBL/GenBank/DDBJ databases">
        <title>Survivors Of The Sea: Transcriptome response of Skeletonema marinoi to long-term dormancy.</title>
        <authorList>
            <person name="Pinder M.I.M."/>
            <person name="Kourtchenko O."/>
            <person name="Robertson E.K."/>
            <person name="Larsson T."/>
            <person name="Maumus F."/>
            <person name="Osuna-Cruz C.M."/>
            <person name="Vancaester E."/>
            <person name="Stenow R."/>
            <person name="Vandepoele K."/>
            <person name="Ploug H."/>
            <person name="Bruchert V."/>
            <person name="Godhe A."/>
            <person name="Topel M."/>
        </authorList>
    </citation>
    <scope>NUCLEOTIDE SEQUENCE</scope>
    <source>
        <strain evidence="2">R05AC</strain>
    </source>
</reference>
<protein>
    <submittedName>
        <fullName evidence="2">UDP-GlcNAc:betaGal beta-1,3-N-acetylglucosaminyltransferase-like protein 1</fullName>
        <ecNumber evidence="2">2.4.1.-</ecNumber>
    </submittedName>
</protein>
<dbReference type="EMBL" id="JATAAI010000033">
    <property type="protein sequence ID" value="KAK1735531.1"/>
    <property type="molecule type" value="Genomic_DNA"/>
</dbReference>
<sequence length="510" mass="57376">MSAHKMCTVVKVDVIIAVHNAQETIEETVKSAMHQEIPANLLTSLSNVKFDVVVCCYNDASTDNSIEMLYTLKEEYANNASLHHDESKLIMNTTLLVGTAAEGTSSRGAGYARNQAVKLRGMNTSHTNNSTDDAKCFHFLCILDSDDIMHPTRIAEQTSAMMSLGYGQHGKHLSEKALMGCQFDRIPRDSTWHYATWANSLSDKRVVLEQFRECTLLQPTWFISKSWFKSLGGWLGAPMSNEEMNKLKSADSSNYYRLVHSSELRETSPGVMSQTLRLAEDTRLFYAHLRAEGTLHLHRTSAPLVSYRHRVGMSQSSGTPRKLLMQLRAKAWEDIVFFGKKGPDNETVWSKNGFAIWGAGRDGKDFLKALSPEVASRVVCFVDVDSNKIEKIKFYDNPTIGRRIPILHFSLLAKNANKCVDNVVFGRVSKEKKNGDAFDTNKQKDTTRKCEEPKRKKQKTKSRHEETIDLSVLQDLPVVVCVAMYRTNGALESNVASIERVEGKDLWHIS</sequence>
<accession>A0AAD8XX50</accession>
<evidence type="ECO:0000313" key="3">
    <source>
        <dbReference type="Proteomes" id="UP001224775"/>
    </source>
</evidence>
<gene>
    <name evidence="2" type="ORF">QTG54_013694</name>
</gene>
<dbReference type="AlphaFoldDB" id="A0AAD8XX50"/>
<proteinExistence type="predicted"/>
<feature type="region of interest" description="Disordered" evidence="1">
    <location>
        <begin position="435"/>
        <end position="464"/>
    </location>
</feature>
<evidence type="ECO:0000313" key="2">
    <source>
        <dbReference type="EMBL" id="KAK1735531.1"/>
    </source>
</evidence>
<dbReference type="SUPFAM" id="SSF53448">
    <property type="entry name" value="Nucleotide-diphospho-sugar transferases"/>
    <property type="match status" value="1"/>
</dbReference>
<dbReference type="Gene3D" id="3.90.550.10">
    <property type="entry name" value="Spore Coat Polysaccharide Biosynthesis Protein SpsA, Chain A"/>
    <property type="match status" value="1"/>
</dbReference>
<keyword evidence="2" id="KW-0808">Transferase</keyword>